<dbReference type="InterPro" id="IPR001624">
    <property type="entry name" value="FliE"/>
</dbReference>
<dbReference type="PRINTS" id="PR01006">
    <property type="entry name" value="FLGHOOKFLIE"/>
</dbReference>
<evidence type="ECO:0000256" key="3">
    <source>
        <dbReference type="ARBA" id="ARBA00023143"/>
    </source>
</evidence>
<comment type="subcellular location">
    <subcellularLocation>
        <location evidence="1 4">Bacterial flagellum basal body</location>
    </subcellularLocation>
</comment>
<sequence length="104" mass="11098">MIINNLLGASGITAASMSQLQNAQAGTTPSEATASFADFLKKAVDSVAAQEQNSHEVTDQFIVGNADVSDVMIASTKAELSLEMTAQVRNKVVEAYQEVMRMQM</sequence>
<dbReference type="Proteomes" id="UP001153387">
    <property type="component" value="Unassembled WGS sequence"/>
</dbReference>
<keyword evidence="6" id="KW-0282">Flagellum</keyword>
<protein>
    <recommendedName>
        <fullName evidence="4 5">Flagellar hook-basal body complex protein FliE</fullName>
    </recommendedName>
</protein>
<keyword evidence="6" id="KW-0966">Cell projection</keyword>
<dbReference type="GO" id="GO:0009425">
    <property type="term" value="C:bacterial-type flagellum basal body"/>
    <property type="evidence" value="ECO:0007669"/>
    <property type="project" value="UniProtKB-SubCell"/>
</dbReference>
<evidence type="ECO:0000313" key="6">
    <source>
        <dbReference type="EMBL" id="MDG0793540.1"/>
    </source>
</evidence>
<dbReference type="GO" id="GO:0071973">
    <property type="term" value="P:bacterial-type flagellum-dependent cell motility"/>
    <property type="evidence" value="ECO:0007669"/>
    <property type="project" value="InterPro"/>
</dbReference>
<evidence type="ECO:0000313" key="7">
    <source>
        <dbReference type="Proteomes" id="UP001153387"/>
    </source>
</evidence>
<dbReference type="EMBL" id="JAPDHZ010000004">
    <property type="protein sequence ID" value="MDG0793540.1"/>
    <property type="molecule type" value="Genomic_DNA"/>
</dbReference>
<dbReference type="GO" id="GO:0003774">
    <property type="term" value="F:cytoskeletal motor activity"/>
    <property type="evidence" value="ECO:0007669"/>
    <property type="project" value="InterPro"/>
</dbReference>
<comment type="caution">
    <text evidence="6">The sequence shown here is derived from an EMBL/GenBank/DDBJ whole genome shotgun (WGS) entry which is preliminary data.</text>
</comment>
<dbReference type="HAMAP" id="MF_00724">
    <property type="entry name" value="FliE"/>
    <property type="match status" value="1"/>
</dbReference>
<dbReference type="PANTHER" id="PTHR34653">
    <property type="match status" value="1"/>
</dbReference>
<dbReference type="NCBIfam" id="TIGR00205">
    <property type="entry name" value="fliE"/>
    <property type="match status" value="1"/>
</dbReference>
<evidence type="ECO:0000256" key="2">
    <source>
        <dbReference type="ARBA" id="ARBA00009272"/>
    </source>
</evidence>
<dbReference type="GO" id="GO:0005198">
    <property type="term" value="F:structural molecule activity"/>
    <property type="evidence" value="ECO:0007669"/>
    <property type="project" value="UniProtKB-UniRule"/>
</dbReference>
<dbReference type="AlphaFoldDB" id="A0A9X4KKE9"/>
<evidence type="ECO:0000256" key="1">
    <source>
        <dbReference type="ARBA" id="ARBA00004117"/>
    </source>
</evidence>
<organism evidence="6 7">
    <name type="scientific">Cohnella ginsengisoli</name>
    <dbReference type="NCBI Taxonomy" id="425004"/>
    <lineage>
        <taxon>Bacteria</taxon>
        <taxon>Bacillati</taxon>
        <taxon>Bacillota</taxon>
        <taxon>Bacilli</taxon>
        <taxon>Bacillales</taxon>
        <taxon>Paenibacillaceae</taxon>
        <taxon>Cohnella</taxon>
    </lineage>
</organism>
<dbReference type="PANTHER" id="PTHR34653:SF1">
    <property type="entry name" value="FLAGELLAR HOOK-BASAL BODY COMPLEX PROTEIN FLIE"/>
    <property type="match status" value="1"/>
</dbReference>
<accession>A0A9X4KKE9</accession>
<gene>
    <name evidence="4 6" type="primary">fliE</name>
    <name evidence="6" type="ORF">OMP38_23915</name>
</gene>
<dbReference type="RefSeq" id="WP_277567307.1">
    <property type="nucleotide sequence ID" value="NZ_JAPDHZ010000004.1"/>
</dbReference>
<proteinExistence type="inferred from homology"/>
<evidence type="ECO:0000256" key="5">
    <source>
        <dbReference type="NCBIfam" id="TIGR00205"/>
    </source>
</evidence>
<name>A0A9X4KKE9_9BACL</name>
<reference evidence="6 7" key="1">
    <citation type="submission" date="2022-10" db="EMBL/GenBank/DDBJ databases">
        <title>Comparative genomic analysis of Cohnella hashimotonis sp. nov., isolated from the International Space Station.</title>
        <authorList>
            <person name="Simpson A."/>
            <person name="Venkateswaran K."/>
        </authorList>
    </citation>
    <scope>NUCLEOTIDE SEQUENCE [LARGE SCALE GENOMIC DNA]</scope>
    <source>
        <strain evidence="6 7">DSM 18997</strain>
    </source>
</reference>
<keyword evidence="6" id="KW-0969">Cilium</keyword>
<evidence type="ECO:0000256" key="4">
    <source>
        <dbReference type="HAMAP-Rule" id="MF_00724"/>
    </source>
</evidence>
<keyword evidence="7" id="KW-1185">Reference proteome</keyword>
<comment type="similarity">
    <text evidence="2 4">Belongs to the FliE family.</text>
</comment>
<dbReference type="Pfam" id="PF02049">
    <property type="entry name" value="FliE"/>
    <property type="match status" value="1"/>
</dbReference>
<keyword evidence="3 4" id="KW-0975">Bacterial flagellum</keyword>